<organism evidence="2 3">
    <name type="scientific">Linderina pennispora</name>
    <dbReference type="NCBI Taxonomy" id="61395"/>
    <lineage>
        <taxon>Eukaryota</taxon>
        <taxon>Fungi</taxon>
        <taxon>Fungi incertae sedis</taxon>
        <taxon>Zoopagomycota</taxon>
        <taxon>Kickxellomycotina</taxon>
        <taxon>Kickxellomycetes</taxon>
        <taxon>Kickxellales</taxon>
        <taxon>Kickxellaceae</taxon>
        <taxon>Linderina</taxon>
    </lineage>
</organism>
<reference evidence="2 3" key="1">
    <citation type="submission" date="2016-07" db="EMBL/GenBank/DDBJ databases">
        <title>Pervasive Adenine N6-methylation of Active Genes in Fungi.</title>
        <authorList>
            <consortium name="DOE Joint Genome Institute"/>
            <person name="Mondo S.J."/>
            <person name="Dannebaum R.O."/>
            <person name="Kuo R.C."/>
            <person name="Labutti K."/>
            <person name="Haridas S."/>
            <person name="Kuo A."/>
            <person name="Salamov A."/>
            <person name="Ahrendt S.R."/>
            <person name="Lipzen A."/>
            <person name="Sullivan W."/>
            <person name="Andreopoulos W.B."/>
            <person name="Clum A."/>
            <person name="Lindquist E."/>
            <person name="Daum C."/>
            <person name="Ramamoorthy G.K."/>
            <person name="Gryganskyi A."/>
            <person name="Culley D."/>
            <person name="Magnuson J.K."/>
            <person name="James T.Y."/>
            <person name="O'Malley M.A."/>
            <person name="Stajich J.E."/>
            <person name="Spatafora J.W."/>
            <person name="Visel A."/>
            <person name="Grigoriev I.V."/>
        </authorList>
    </citation>
    <scope>NUCLEOTIDE SEQUENCE [LARGE SCALE GENOMIC DNA]</scope>
    <source>
        <strain evidence="2 3">ATCC 12442</strain>
    </source>
</reference>
<keyword evidence="1" id="KW-0472">Membrane</keyword>
<keyword evidence="3" id="KW-1185">Reference proteome</keyword>
<dbReference type="Proteomes" id="UP000193922">
    <property type="component" value="Unassembled WGS sequence"/>
</dbReference>
<dbReference type="EMBL" id="MCFD01000039">
    <property type="protein sequence ID" value="ORX65258.1"/>
    <property type="molecule type" value="Genomic_DNA"/>
</dbReference>
<name>A0A1Y1VVD7_9FUNG</name>
<evidence type="ECO:0000256" key="1">
    <source>
        <dbReference type="SAM" id="Phobius"/>
    </source>
</evidence>
<comment type="caution">
    <text evidence="2">The sequence shown here is derived from an EMBL/GenBank/DDBJ whole genome shotgun (WGS) entry which is preliminary data.</text>
</comment>
<dbReference type="AlphaFoldDB" id="A0A1Y1VVD7"/>
<keyword evidence="1" id="KW-0812">Transmembrane</keyword>
<feature type="transmembrane region" description="Helical" evidence="1">
    <location>
        <begin position="27"/>
        <end position="47"/>
    </location>
</feature>
<keyword evidence="1" id="KW-1133">Transmembrane helix</keyword>
<dbReference type="GeneID" id="63799832"/>
<gene>
    <name evidence="2" type="ORF">DL89DRAFT_119360</name>
</gene>
<evidence type="ECO:0000313" key="3">
    <source>
        <dbReference type="Proteomes" id="UP000193922"/>
    </source>
</evidence>
<sequence>MECVRLAQLAERESHNLKVVSSSLTSGTVFCFCGASLFGYTGAFLHAGRDNVSRIRWWQAGRQQEPRYSLHYGEVNQPYLYGV</sequence>
<dbReference type="RefSeq" id="XP_040739567.1">
    <property type="nucleotide sequence ID" value="XM_040883184.1"/>
</dbReference>
<proteinExistence type="predicted"/>
<accession>A0A1Y1VVD7</accession>
<protein>
    <submittedName>
        <fullName evidence="2">Uncharacterized protein</fullName>
    </submittedName>
</protein>
<evidence type="ECO:0000313" key="2">
    <source>
        <dbReference type="EMBL" id="ORX65258.1"/>
    </source>
</evidence>